<organism evidence="1 2">
    <name type="scientific">Jatropha curcas</name>
    <name type="common">Barbados nut</name>
    <dbReference type="NCBI Taxonomy" id="180498"/>
    <lineage>
        <taxon>Eukaryota</taxon>
        <taxon>Viridiplantae</taxon>
        <taxon>Streptophyta</taxon>
        <taxon>Embryophyta</taxon>
        <taxon>Tracheophyta</taxon>
        <taxon>Spermatophyta</taxon>
        <taxon>Magnoliopsida</taxon>
        <taxon>eudicotyledons</taxon>
        <taxon>Gunneridae</taxon>
        <taxon>Pentapetalae</taxon>
        <taxon>rosids</taxon>
        <taxon>fabids</taxon>
        <taxon>Malpighiales</taxon>
        <taxon>Euphorbiaceae</taxon>
        <taxon>Crotonoideae</taxon>
        <taxon>Jatropheae</taxon>
        <taxon>Jatropha</taxon>
    </lineage>
</organism>
<evidence type="ECO:0000313" key="2">
    <source>
        <dbReference type="Proteomes" id="UP000027138"/>
    </source>
</evidence>
<dbReference type="Pfam" id="PF14009">
    <property type="entry name" value="PADRE"/>
    <property type="match status" value="1"/>
</dbReference>
<dbReference type="PANTHER" id="PTHR33148">
    <property type="entry name" value="PLASTID MOVEMENT IMPAIRED PROTEIN-RELATED"/>
    <property type="match status" value="1"/>
</dbReference>
<name>A0A067LFA9_JATCU</name>
<sequence length="151" mass="17218">MGNCIVSCKPRIIGYKDSVLRVVKMDRKILKLSSPILVKDLLANFSWGSNIGLSKEAKEQLPLDYELKLGHIYYILPSLTKIVAPSLSMTDKDEAGEVKRIKVVIAKQQLEQLLTKKVSIEEVLLRIERKSFLDSSTSWKPKLESILERYE</sequence>
<reference evidence="1 2" key="1">
    <citation type="journal article" date="2014" name="PLoS ONE">
        <title>Global Analysis of Gene Expression Profiles in Physic Nut (Jatropha curcas L.) Seedlings Exposed to Salt Stress.</title>
        <authorList>
            <person name="Zhang L."/>
            <person name="Zhang C."/>
            <person name="Wu P."/>
            <person name="Chen Y."/>
            <person name="Li M."/>
            <person name="Jiang H."/>
            <person name="Wu G."/>
        </authorList>
    </citation>
    <scope>NUCLEOTIDE SEQUENCE [LARGE SCALE GENOMIC DNA]</scope>
    <source>
        <strain evidence="2">cv. GZQX0401</strain>
        <tissue evidence="1">Young leaves</tissue>
    </source>
</reference>
<keyword evidence="2" id="KW-1185">Reference proteome</keyword>
<gene>
    <name evidence="1" type="ORF">JCGZ_05104</name>
</gene>
<accession>A0A067LFA9</accession>
<protein>
    <submittedName>
        <fullName evidence="1">Uncharacterized protein</fullName>
    </submittedName>
</protein>
<dbReference type="OrthoDB" id="1908589at2759"/>
<proteinExistence type="predicted"/>
<evidence type="ECO:0000313" key="1">
    <source>
        <dbReference type="EMBL" id="KDP47077.1"/>
    </source>
</evidence>
<dbReference type="AlphaFoldDB" id="A0A067LFA9"/>
<dbReference type="InterPro" id="IPR025322">
    <property type="entry name" value="PADRE_dom"/>
</dbReference>
<dbReference type="PANTHER" id="PTHR33148:SF2">
    <property type="entry name" value="DUF4228 DOMAIN-CONTAINING PROTEIN"/>
    <property type="match status" value="1"/>
</dbReference>
<dbReference type="Proteomes" id="UP000027138">
    <property type="component" value="Unassembled WGS sequence"/>
</dbReference>
<dbReference type="EMBL" id="KK914198">
    <property type="protein sequence ID" value="KDP47077.1"/>
    <property type="molecule type" value="Genomic_DNA"/>
</dbReference>